<dbReference type="PANTHER" id="PTHR21564">
    <property type="entry name" value="BRAKELESS PROTEIN"/>
    <property type="match status" value="1"/>
</dbReference>
<keyword evidence="1" id="KW-1133">Transmembrane helix</keyword>
<keyword evidence="4" id="KW-1185">Reference proteome</keyword>
<gene>
    <name evidence="3" type="primary">20216400</name>
    <name evidence="2" type="ORF">HELRODRAFT_84919</name>
</gene>
<reference evidence="4" key="1">
    <citation type="submission" date="2012-12" db="EMBL/GenBank/DDBJ databases">
        <authorList>
            <person name="Hellsten U."/>
            <person name="Grimwood J."/>
            <person name="Chapman J.A."/>
            <person name="Shapiro H."/>
            <person name="Aerts A."/>
            <person name="Otillar R.P."/>
            <person name="Terry A.Y."/>
            <person name="Boore J.L."/>
            <person name="Simakov O."/>
            <person name="Marletaz F."/>
            <person name="Cho S.-J."/>
            <person name="Edsinger-Gonzales E."/>
            <person name="Havlak P."/>
            <person name="Kuo D.-H."/>
            <person name="Larsson T."/>
            <person name="Lv J."/>
            <person name="Arendt D."/>
            <person name="Savage R."/>
            <person name="Osoegawa K."/>
            <person name="de Jong P."/>
            <person name="Lindberg D.R."/>
            <person name="Seaver E.C."/>
            <person name="Weisblat D.A."/>
            <person name="Putnam N.H."/>
            <person name="Grigoriev I.V."/>
            <person name="Rokhsar D.S."/>
        </authorList>
    </citation>
    <scope>NUCLEOTIDE SEQUENCE</scope>
</reference>
<dbReference type="EMBL" id="KB097222">
    <property type="protein sequence ID" value="ESN98164.1"/>
    <property type="molecule type" value="Genomic_DNA"/>
</dbReference>
<sequence length="99" mass="11501">MATNTSIIFTTTTTTATTTTITATTNLLPLLLLLLRHKHRHTHTGLLVVNVTWRGKTYVGTLMDATRHHWAPPRFLFFHFFPVFRCFSFLTFSFFTSFY</sequence>
<evidence type="ECO:0000313" key="4">
    <source>
        <dbReference type="Proteomes" id="UP000015101"/>
    </source>
</evidence>
<dbReference type="InParanoid" id="T1G5Q3"/>
<dbReference type="AlphaFoldDB" id="T1G5Q3"/>
<reference evidence="2 4" key="2">
    <citation type="journal article" date="2013" name="Nature">
        <title>Insights into bilaterian evolution from three spiralian genomes.</title>
        <authorList>
            <person name="Simakov O."/>
            <person name="Marletaz F."/>
            <person name="Cho S.J."/>
            <person name="Edsinger-Gonzales E."/>
            <person name="Havlak P."/>
            <person name="Hellsten U."/>
            <person name="Kuo D.H."/>
            <person name="Larsson T."/>
            <person name="Lv J."/>
            <person name="Arendt D."/>
            <person name="Savage R."/>
            <person name="Osoegawa K."/>
            <person name="de Jong P."/>
            <person name="Grimwood J."/>
            <person name="Chapman J.A."/>
            <person name="Shapiro H."/>
            <person name="Aerts A."/>
            <person name="Otillar R.P."/>
            <person name="Terry A.Y."/>
            <person name="Boore J.L."/>
            <person name="Grigoriev I.V."/>
            <person name="Lindberg D.R."/>
            <person name="Seaver E.C."/>
            <person name="Weisblat D.A."/>
            <person name="Putnam N.H."/>
            <person name="Rokhsar D.S."/>
        </authorList>
    </citation>
    <scope>NUCLEOTIDE SEQUENCE</scope>
</reference>
<dbReference type="GeneID" id="20216400"/>
<proteinExistence type="predicted"/>
<dbReference type="Proteomes" id="UP000015101">
    <property type="component" value="Unassembled WGS sequence"/>
</dbReference>
<dbReference type="EnsemblMetazoa" id="HelroT84919">
    <property type="protein sequence ID" value="HelroP84919"/>
    <property type="gene ID" value="HelroG84919"/>
</dbReference>
<name>T1G5Q3_HELRO</name>
<accession>T1G5Q3</accession>
<dbReference type="InterPro" id="IPR040010">
    <property type="entry name" value="ZN608/ZN609"/>
</dbReference>
<dbReference type="KEGG" id="hro:HELRODRAFT_84919"/>
<evidence type="ECO:0000256" key="1">
    <source>
        <dbReference type="SAM" id="Phobius"/>
    </source>
</evidence>
<dbReference type="RefSeq" id="XP_009023720.1">
    <property type="nucleotide sequence ID" value="XM_009025472.1"/>
</dbReference>
<keyword evidence="1" id="KW-0472">Membrane</keyword>
<evidence type="ECO:0000313" key="3">
    <source>
        <dbReference type="EnsemblMetazoa" id="HelroP84919"/>
    </source>
</evidence>
<reference evidence="3" key="3">
    <citation type="submission" date="2015-06" db="UniProtKB">
        <authorList>
            <consortium name="EnsemblMetazoa"/>
        </authorList>
    </citation>
    <scope>IDENTIFICATION</scope>
</reference>
<keyword evidence="1" id="KW-0812">Transmembrane</keyword>
<protein>
    <submittedName>
        <fullName evidence="2 3">Uncharacterized protein</fullName>
    </submittedName>
</protein>
<dbReference type="PANTHER" id="PTHR21564:SF5">
    <property type="entry name" value="SCRIBBLER, ISOFORM J"/>
    <property type="match status" value="1"/>
</dbReference>
<organism evidence="3 4">
    <name type="scientific">Helobdella robusta</name>
    <name type="common">Californian leech</name>
    <dbReference type="NCBI Taxonomy" id="6412"/>
    <lineage>
        <taxon>Eukaryota</taxon>
        <taxon>Metazoa</taxon>
        <taxon>Spiralia</taxon>
        <taxon>Lophotrochozoa</taxon>
        <taxon>Annelida</taxon>
        <taxon>Clitellata</taxon>
        <taxon>Hirudinea</taxon>
        <taxon>Rhynchobdellida</taxon>
        <taxon>Glossiphoniidae</taxon>
        <taxon>Helobdella</taxon>
    </lineage>
</organism>
<dbReference type="HOGENOM" id="CLU_2322904_0_0_1"/>
<dbReference type="EMBL" id="AMQM01006050">
    <property type="status" value="NOT_ANNOTATED_CDS"/>
    <property type="molecule type" value="Genomic_DNA"/>
</dbReference>
<dbReference type="CTD" id="20216400"/>
<feature type="transmembrane region" description="Helical" evidence="1">
    <location>
        <begin position="75"/>
        <end position="95"/>
    </location>
</feature>
<feature type="transmembrane region" description="Helical" evidence="1">
    <location>
        <begin position="6"/>
        <end position="35"/>
    </location>
</feature>
<evidence type="ECO:0000313" key="2">
    <source>
        <dbReference type="EMBL" id="ESN98164.1"/>
    </source>
</evidence>